<dbReference type="InterPro" id="IPR025582">
    <property type="entry name" value="YARHG_dom"/>
</dbReference>
<accession>A0A089M9A5</accession>
<dbReference type="EMBL" id="CP009287">
    <property type="protein sequence ID" value="AIQ68905.1"/>
    <property type="molecule type" value="Genomic_DNA"/>
</dbReference>
<dbReference type="OrthoDB" id="1682769at2"/>
<feature type="domain" description="YARHG" evidence="2">
    <location>
        <begin position="55"/>
        <end position="136"/>
    </location>
</feature>
<dbReference type="RefSeq" id="WP_025705743.1">
    <property type="nucleotide sequence ID" value="NZ_CP009287.1"/>
</dbReference>
<sequence>MNNRKLQLFCLMAAGMLLIAGCETRTAAQPDQVPQIQAEKSNQGTLTAENRGTGRDYIFQDSDKTLLTEDNLSNIDSRMLELARNEIYARHGLVFKRPDLKDYFAGKPWYIPNADYNGSLSDTESRNIKLIQKHEKLMSANHLEKLWDVDDHVLGYPQGDESTRLPAANIDLNGDGTVEHIQMTLTQHYEVSDEWSLSVNDSELKIELSDSYSTSYFKIVDSDINDPYFEIALEDSNESAQCTTDYYYYNGHKVIHMGTLDGLTANAQSLDGQGTVTTSRQSIDFQCWFYLETFKLNGGHKWKESPADFYPMEPPTPWVAKVRFPIYKASGQHDILKWVEPGDSVYFQGGDAEGNGKIKTEDGTTGWIQVKDGHLSGTDSDIYECFEGLLLYG</sequence>
<evidence type="ECO:0000313" key="4">
    <source>
        <dbReference type="Proteomes" id="UP000029500"/>
    </source>
</evidence>
<reference evidence="3 4" key="1">
    <citation type="submission" date="2014-08" db="EMBL/GenBank/DDBJ databases">
        <title>Comparative genomics of the Paenibacillus odorifer group.</title>
        <authorList>
            <person name="den Bakker H.C."/>
            <person name="Tsai Y.-C."/>
            <person name="Martin N."/>
            <person name="Korlach J."/>
            <person name="Wiedmann M."/>
        </authorList>
    </citation>
    <scope>NUCLEOTIDE SEQUENCE [LARGE SCALE GENOMIC DNA]</scope>
    <source>
        <strain evidence="3 4">DSM 15220</strain>
    </source>
</reference>
<gene>
    <name evidence="3" type="ORF">PGRAT_15715</name>
</gene>
<feature type="chain" id="PRO_5001847067" description="YARHG domain-containing protein" evidence="1">
    <location>
        <begin position="28"/>
        <end position="393"/>
    </location>
</feature>
<dbReference type="STRING" id="189425.PGRAT_15715"/>
<feature type="signal peptide" evidence="1">
    <location>
        <begin position="1"/>
        <end position="27"/>
    </location>
</feature>
<dbReference type="eggNOG" id="COG4640">
    <property type="taxonomic scope" value="Bacteria"/>
</dbReference>
<proteinExistence type="predicted"/>
<dbReference type="AlphaFoldDB" id="A0A089M9A5"/>
<dbReference type="Proteomes" id="UP000029500">
    <property type="component" value="Chromosome"/>
</dbReference>
<evidence type="ECO:0000259" key="2">
    <source>
        <dbReference type="SMART" id="SM01324"/>
    </source>
</evidence>
<keyword evidence="4" id="KW-1185">Reference proteome</keyword>
<dbReference type="SMART" id="SM01324">
    <property type="entry name" value="YARHG"/>
    <property type="match status" value="1"/>
</dbReference>
<evidence type="ECO:0000313" key="3">
    <source>
        <dbReference type="EMBL" id="AIQ68905.1"/>
    </source>
</evidence>
<name>A0A089M9A5_9BACL</name>
<dbReference type="Gene3D" id="1.20.58.1690">
    <property type="match status" value="1"/>
</dbReference>
<protein>
    <recommendedName>
        <fullName evidence="2">YARHG domain-containing protein</fullName>
    </recommendedName>
</protein>
<evidence type="ECO:0000256" key="1">
    <source>
        <dbReference type="SAM" id="SignalP"/>
    </source>
</evidence>
<dbReference type="InterPro" id="IPR038434">
    <property type="entry name" value="YARHG_sf"/>
</dbReference>
<dbReference type="HOGENOM" id="CLU_701795_0_0_9"/>
<dbReference type="KEGG" id="pgm:PGRAT_15715"/>
<organism evidence="3 4">
    <name type="scientific">Paenibacillus graminis</name>
    <dbReference type="NCBI Taxonomy" id="189425"/>
    <lineage>
        <taxon>Bacteria</taxon>
        <taxon>Bacillati</taxon>
        <taxon>Bacillota</taxon>
        <taxon>Bacilli</taxon>
        <taxon>Bacillales</taxon>
        <taxon>Paenibacillaceae</taxon>
        <taxon>Paenibacillus</taxon>
    </lineage>
</organism>
<dbReference type="PROSITE" id="PS51257">
    <property type="entry name" value="PROKAR_LIPOPROTEIN"/>
    <property type="match status" value="1"/>
</dbReference>
<dbReference type="Pfam" id="PF13308">
    <property type="entry name" value="YARHG"/>
    <property type="match status" value="1"/>
</dbReference>
<keyword evidence="1" id="KW-0732">Signal</keyword>